<evidence type="ECO:0000256" key="32">
    <source>
        <dbReference type="ARBA" id="ARBA00023317"/>
    </source>
</evidence>
<dbReference type="SUPFAM" id="SSF52935">
    <property type="entry name" value="PK C-terminal domain-like"/>
    <property type="match status" value="1"/>
</dbReference>
<dbReference type="Pfam" id="PF03104">
    <property type="entry name" value="DNA_pol_B_exo1"/>
    <property type="match status" value="1"/>
</dbReference>
<dbReference type="InterPro" id="IPR027417">
    <property type="entry name" value="P-loop_NTPase"/>
</dbReference>
<evidence type="ECO:0000256" key="36">
    <source>
        <dbReference type="SAM" id="Coils"/>
    </source>
</evidence>
<evidence type="ECO:0000256" key="29">
    <source>
        <dbReference type="ARBA" id="ARBA00023125"/>
    </source>
</evidence>
<dbReference type="InterPro" id="IPR015813">
    <property type="entry name" value="Pyrv/PenolPyrv_kinase-like_dom"/>
</dbReference>
<dbReference type="GO" id="GO:0006287">
    <property type="term" value="P:base-excision repair, gap-filling"/>
    <property type="evidence" value="ECO:0007669"/>
    <property type="project" value="TreeGrafter"/>
</dbReference>
<evidence type="ECO:0000256" key="2">
    <source>
        <dbReference type="ARBA" id="ARBA00001958"/>
    </source>
</evidence>
<dbReference type="Gene3D" id="1.10.287.690">
    <property type="entry name" value="Helix hairpin bin"/>
    <property type="match status" value="1"/>
</dbReference>
<keyword evidence="18" id="KW-0863">Zinc-finger</keyword>
<dbReference type="PANTHER" id="PTHR10322">
    <property type="entry name" value="DNA POLYMERASE CATALYTIC SUBUNIT"/>
    <property type="match status" value="1"/>
</dbReference>
<dbReference type="PROSITE" id="PS00116">
    <property type="entry name" value="DNA_POLYMERASE_B"/>
    <property type="match status" value="1"/>
</dbReference>
<dbReference type="InterPro" id="IPR000330">
    <property type="entry name" value="SNF2_N"/>
</dbReference>
<keyword evidence="12 35" id="KW-0808">Transferase</keyword>
<keyword evidence="21" id="KW-0720">Serine protease</keyword>
<dbReference type="InterPro" id="IPR006722">
    <property type="entry name" value="Sedlin"/>
</dbReference>
<dbReference type="NCBIfam" id="NF004491">
    <property type="entry name" value="PRK05826.1"/>
    <property type="match status" value="1"/>
</dbReference>
<feature type="compositionally biased region" description="Basic and acidic residues" evidence="37">
    <location>
        <begin position="2101"/>
        <end position="2155"/>
    </location>
</feature>
<comment type="pathway">
    <text evidence="5 35">Carbohydrate degradation; glycolysis; pyruvate from D-glyceraldehyde 3-phosphate: step 5/5.</text>
</comment>
<dbReference type="Gene3D" id="3.30.450.70">
    <property type="match status" value="1"/>
</dbReference>
<dbReference type="GO" id="GO:0006297">
    <property type="term" value="P:nucleotide-excision repair, DNA gap filling"/>
    <property type="evidence" value="ECO:0007669"/>
    <property type="project" value="TreeGrafter"/>
</dbReference>
<comment type="similarity">
    <text evidence="7">Belongs to the TRAPP small subunits family. Sedlin subfamily.</text>
</comment>
<dbReference type="CDD" id="cd18793">
    <property type="entry name" value="SF2_C_SNF"/>
    <property type="match status" value="1"/>
</dbReference>
<dbReference type="EC" id="2.7.1.40" evidence="35"/>
<dbReference type="InterPro" id="IPR018209">
    <property type="entry name" value="Pyrv_Knase_AS"/>
</dbReference>
<feature type="compositionally biased region" description="Basic and acidic residues" evidence="37">
    <location>
        <begin position="1924"/>
        <end position="1938"/>
    </location>
</feature>
<dbReference type="GO" id="GO:0016301">
    <property type="term" value="F:kinase activity"/>
    <property type="evidence" value="ECO:0007669"/>
    <property type="project" value="UniProtKB-KW"/>
</dbReference>
<name>A0A9P8A521_MORAP</name>
<dbReference type="SMART" id="SM00486">
    <property type="entry name" value="POLBc"/>
    <property type="match status" value="1"/>
</dbReference>
<feature type="region of interest" description="Disordered" evidence="37">
    <location>
        <begin position="217"/>
        <end position="248"/>
    </location>
</feature>
<dbReference type="EMBL" id="JAIFTL010000146">
    <property type="protein sequence ID" value="KAG9322452.1"/>
    <property type="molecule type" value="Genomic_DNA"/>
</dbReference>
<feature type="compositionally biased region" description="Low complexity" evidence="37">
    <location>
        <begin position="2025"/>
        <end position="2038"/>
    </location>
</feature>
<evidence type="ECO:0000256" key="1">
    <source>
        <dbReference type="ARBA" id="ARBA00001946"/>
    </source>
</evidence>
<dbReference type="InterPro" id="IPR036397">
    <property type="entry name" value="RNaseH_sf"/>
</dbReference>
<evidence type="ECO:0000256" key="20">
    <source>
        <dbReference type="ARBA" id="ARBA00022801"/>
    </source>
</evidence>
<feature type="region of interest" description="Disordered" evidence="37">
    <location>
        <begin position="434"/>
        <end position="464"/>
    </location>
</feature>
<dbReference type="GO" id="GO:0008236">
    <property type="term" value="F:serine-type peptidase activity"/>
    <property type="evidence" value="ECO:0007669"/>
    <property type="project" value="UniProtKB-KW"/>
</dbReference>
<comment type="subcellular location">
    <subcellularLocation>
        <location evidence="4">Nucleus</location>
    </subcellularLocation>
</comment>
<feature type="region of interest" description="Disordered" evidence="37">
    <location>
        <begin position="1884"/>
        <end position="1938"/>
    </location>
</feature>
<feature type="compositionally biased region" description="Basic and acidic residues" evidence="37">
    <location>
        <begin position="2337"/>
        <end position="2352"/>
    </location>
</feature>
<dbReference type="GO" id="GO:0030955">
    <property type="term" value="F:potassium ion binding"/>
    <property type="evidence" value="ECO:0007669"/>
    <property type="project" value="InterPro"/>
</dbReference>
<comment type="cofactor">
    <cofactor evidence="2">
        <name>K(+)</name>
        <dbReference type="ChEBI" id="CHEBI:29103"/>
    </cofactor>
</comment>
<dbReference type="SMART" id="SM00490">
    <property type="entry name" value="HELICc"/>
    <property type="match status" value="1"/>
</dbReference>
<evidence type="ECO:0000256" key="11">
    <source>
        <dbReference type="ARBA" id="ARBA00022670"/>
    </source>
</evidence>
<dbReference type="InterPro" id="IPR006134">
    <property type="entry name" value="DNA-dir_DNA_pol_B_multi_dom"/>
</dbReference>
<dbReference type="SUPFAM" id="SSF50800">
    <property type="entry name" value="PK beta-barrel domain-like"/>
    <property type="match status" value="1"/>
</dbReference>
<keyword evidence="13" id="KW-0548">Nucleotidyltransferase</keyword>
<dbReference type="InterPro" id="IPR011012">
    <property type="entry name" value="Longin-like_dom_sf"/>
</dbReference>
<dbReference type="InterPro" id="IPR044760">
    <property type="entry name" value="TRAPPC2L"/>
</dbReference>
<feature type="region of interest" description="Disordered" evidence="37">
    <location>
        <begin position="485"/>
        <end position="670"/>
    </location>
</feature>
<feature type="compositionally biased region" description="Acidic residues" evidence="37">
    <location>
        <begin position="485"/>
        <end position="494"/>
    </location>
</feature>
<dbReference type="PRINTS" id="PR01050">
    <property type="entry name" value="PYRUVTKNASE"/>
</dbReference>
<dbReference type="InterPro" id="IPR001660">
    <property type="entry name" value="SAM"/>
</dbReference>
<feature type="compositionally biased region" description="Basic residues" evidence="37">
    <location>
        <begin position="550"/>
        <end position="561"/>
    </location>
</feature>
<keyword evidence="24" id="KW-0067">ATP-binding</keyword>
<dbReference type="InterPro" id="IPR015795">
    <property type="entry name" value="Pyrv_Knase_C"/>
</dbReference>
<dbReference type="Proteomes" id="UP000717515">
    <property type="component" value="Unassembled WGS sequence"/>
</dbReference>
<dbReference type="InterPro" id="IPR001697">
    <property type="entry name" value="Pyr_Knase"/>
</dbReference>
<dbReference type="Pfam" id="PF00224">
    <property type="entry name" value="PK"/>
    <property type="match status" value="1"/>
</dbReference>
<dbReference type="Pfam" id="PF00271">
    <property type="entry name" value="Helicase_C"/>
    <property type="match status" value="1"/>
</dbReference>
<dbReference type="NCBIfam" id="NF004978">
    <property type="entry name" value="PRK06354.1"/>
    <property type="match status" value="1"/>
</dbReference>
<feature type="compositionally biased region" description="Basic and acidic residues" evidence="37">
    <location>
        <begin position="503"/>
        <end position="534"/>
    </location>
</feature>
<evidence type="ECO:0000256" key="30">
    <source>
        <dbReference type="ARBA" id="ARBA00023152"/>
    </source>
</evidence>
<dbReference type="FunFam" id="3.40.1380.20:FF:000001">
    <property type="entry name" value="Pyruvate kinase"/>
    <property type="match status" value="1"/>
</dbReference>
<dbReference type="InterPro" id="IPR038718">
    <property type="entry name" value="SNF2-like_sf"/>
</dbReference>
<dbReference type="InterPro" id="IPR001650">
    <property type="entry name" value="Helicase_C-like"/>
</dbReference>
<dbReference type="InterPro" id="IPR042087">
    <property type="entry name" value="DNA_pol_B_thumb"/>
</dbReference>
<dbReference type="InterPro" id="IPR011037">
    <property type="entry name" value="Pyrv_Knase-like_insert_dom_sf"/>
</dbReference>
<keyword evidence="22" id="KW-0862">Zinc</keyword>
<dbReference type="Gene3D" id="3.40.50.300">
    <property type="entry name" value="P-loop containing nucleotide triphosphate hydrolases"/>
    <property type="match status" value="1"/>
</dbReference>
<dbReference type="Gene3D" id="1.10.132.60">
    <property type="entry name" value="DNA polymerase family B, C-terminal domain"/>
    <property type="match status" value="1"/>
</dbReference>
<evidence type="ECO:0000256" key="3">
    <source>
        <dbReference type="ARBA" id="ARBA00001966"/>
    </source>
</evidence>
<comment type="cofactor">
    <cofactor evidence="3">
        <name>[4Fe-4S] cluster</name>
        <dbReference type="ChEBI" id="CHEBI:49883"/>
    </cofactor>
</comment>
<comment type="similarity">
    <text evidence="8 35">Belongs to the pyruvate kinase family.</text>
</comment>
<dbReference type="CDD" id="cd18007">
    <property type="entry name" value="DEXHc_ATRX-like"/>
    <property type="match status" value="1"/>
</dbReference>
<feature type="compositionally biased region" description="Polar residues" evidence="37">
    <location>
        <begin position="1991"/>
        <end position="2006"/>
    </location>
</feature>
<dbReference type="Gene3D" id="3.90.1600.10">
    <property type="entry name" value="Palm domain of DNA polymerase"/>
    <property type="match status" value="1"/>
</dbReference>
<feature type="compositionally biased region" description="Low complexity" evidence="37">
    <location>
        <begin position="2483"/>
        <end position="2496"/>
    </location>
</feature>
<evidence type="ECO:0000256" key="8">
    <source>
        <dbReference type="ARBA" id="ARBA00008663"/>
    </source>
</evidence>
<feature type="compositionally biased region" description="Basic residues" evidence="37">
    <location>
        <begin position="1981"/>
        <end position="1990"/>
    </location>
</feature>
<keyword evidence="28" id="KW-0411">Iron-sulfur</keyword>
<dbReference type="PROSITE" id="PS51192">
    <property type="entry name" value="HELICASE_ATP_BIND_1"/>
    <property type="match status" value="1"/>
</dbReference>
<dbReference type="GO" id="GO:0000287">
    <property type="term" value="F:magnesium ion binding"/>
    <property type="evidence" value="ECO:0007669"/>
    <property type="project" value="InterPro"/>
</dbReference>
<keyword evidence="23" id="KW-0269">Exonuclease</keyword>
<dbReference type="Pfam" id="PF00176">
    <property type="entry name" value="SNF2-rel_dom"/>
    <property type="match status" value="1"/>
</dbReference>
<evidence type="ECO:0000256" key="5">
    <source>
        <dbReference type="ARBA" id="ARBA00004997"/>
    </source>
</evidence>
<dbReference type="CDD" id="cd14854">
    <property type="entry name" value="TRAPPC2L"/>
    <property type="match status" value="1"/>
</dbReference>
<comment type="similarity">
    <text evidence="6">Belongs to the DNA polymerase type-B family.</text>
</comment>
<accession>A0A9P8A521</accession>
<dbReference type="SUPFAM" id="SSF53098">
    <property type="entry name" value="Ribonuclease H-like"/>
    <property type="match status" value="1"/>
</dbReference>
<evidence type="ECO:0000259" key="39">
    <source>
        <dbReference type="PROSITE" id="PS51192"/>
    </source>
</evidence>
<dbReference type="InterPro" id="IPR015793">
    <property type="entry name" value="Pyrv_Knase_brl"/>
</dbReference>
<comment type="catalytic activity">
    <reaction evidence="33 35">
        <text>pyruvate + ATP = phosphoenolpyruvate + ADP + H(+)</text>
        <dbReference type="Rhea" id="RHEA:18157"/>
        <dbReference type="ChEBI" id="CHEBI:15361"/>
        <dbReference type="ChEBI" id="CHEBI:15378"/>
        <dbReference type="ChEBI" id="CHEBI:30616"/>
        <dbReference type="ChEBI" id="CHEBI:58702"/>
        <dbReference type="ChEBI" id="CHEBI:456216"/>
        <dbReference type="EC" id="2.7.1.40"/>
    </reaction>
</comment>
<feature type="domain" description="Helicase C-terminal" evidence="40">
    <location>
        <begin position="3028"/>
        <end position="3181"/>
    </location>
</feature>
<keyword evidence="10" id="KW-0004">4Fe-4S</keyword>
<dbReference type="InterPro" id="IPR006133">
    <property type="entry name" value="DNA-dir_DNA_pol_B_exonuc"/>
</dbReference>
<evidence type="ECO:0000256" key="27">
    <source>
        <dbReference type="ARBA" id="ARBA00023004"/>
    </source>
</evidence>
<feature type="region of interest" description="Disordered" evidence="37">
    <location>
        <begin position="2294"/>
        <end position="2496"/>
    </location>
</feature>
<dbReference type="PROSITE" id="PS51194">
    <property type="entry name" value="HELICASE_CTER"/>
    <property type="match status" value="1"/>
</dbReference>
<keyword evidence="26" id="KW-0239">DNA-directed DNA polymerase</keyword>
<dbReference type="FunFam" id="2.40.33.10:FF:000001">
    <property type="entry name" value="Pyruvate kinase"/>
    <property type="match status" value="1"/>
</dbReference>
<dbReference type="FunFam" id="3.20.20.60:FF:000001">
    <property type="entry name" value="Pyruvate kinase"/>
    <property type="match status" value="1"/>
</dbReference>
<dbReference type="GO" id="GO:0006508">
    <property type="term" value="P:proteolysis"/>
    <property type="evidence" value="ECO:0007669"/>
    <property type="project" value="UniProtKB-KW"/>
</dbReference>
<comment type="catalytic activity">
    <reaction evidence="34">
        <text>DNA(n) + a 2'-deoxyribonucleoside 5'-triphosphate = DNA(n+1) + diphosphate</text>
        <dbReference type="Rhea" id="RHEA:22508"/>
        <dbReference type="Rhea" id="RHEA-COMP:17339"/>
        <dbReference type="Rhea" id="RHEA-COMP:17340"/>
        <dbReference type="ChEBI" id="CHEBI:33019"/>
        <dbReference type="ChEBI" id="CHEBI:61560"/>
        <dbReference type="ChEBI" id="CHEBI:173112"/>
        <dbReference type="EC" id="2.7.7.7"/>
    </reaction>
</comment>
<dbReference type="InterPro" id="IPR012337">
    <property type="entry name" value="RNaseH-like_sf"/>
</dbReference>
<dbReference type="Gene3D" id="3.30.420.10">
    <property type="entry name" value="Ribonuclease H-like superfamily/Ribonuclease H"/>
    <property type="match status" value="1"/>
</dbReference>
<evidence type="ECO:0000256" key="13">
    <source>
        <dbReference type="ARBA" id="ARBA00022695"/>
    </source>
</evidence>
<dbReference type="InterPro" id="IPR056026">
    <property type="entry name" value="DUF7607"/>
</dbReference>
<dbReference type="CDD" id="cd05533">
    <property type="entry name" value="POLBc_delta"/>
    <property type="match status" value="1"/>
</dbReference>
<dbReference type="InterPro" id="IPR023828">
    <property type="entry name" value="Peptidase_S8_Ser-AS"/>
</dbReference>
<feature type="region of interest" description="Disordered" evidence="37">
    <location>
        <begin position="3403"/>
        <end position="3490"/>
    </location>
</feature>
<dbReference type="NCBIfam" id="TIGR00592">
    <property type="entry name" value="pol2"/>
    <property type="match status" value="1"/>
</dbReference>
<feature type="compositionally biased region" description="Low complexity" evidence="37">
    <location>
        <begin position="2077"/>
        <end position="2100"/>
    </location>
</feature>
<protein>
    <recommendedName>
        <fullName evidence="35">Pyruvate kinase</fullName>
        <ecNumber evidence="35">2.7.1.40</ecNumber>
    </recommendedName>
</protein>
<dbReference type="Pfam" id="PF02887">
    <property type="entry name" value="PK_C"/>
    <property type="match status" value="1"/>
</dbReference>
<evidence type="ECO:0000256" key="34">
    <source>
        <dbReference type="ARBA" id="ARBA00049244"/>
    </source>
</evidence>
<dbReference type="InterPro" id="IPR014001">
    <property type="entry name" value="Helicase_ATP-bd"/>
</dbReference>
<dbReference type="Pfam" id="PF24580">
    <property type="entry name" value="DUF7607"/>
    <property type="match status" value="1"/>
</dbReference>
<evidence type="ECO:0000256" key="18">
    <source>
        <dbReference type="ARBA" id="ARBA00022771"/>
    </source>
</evidence>
<evidence type="ECO:0000313" key="41">
    <source>
        <dbReference type="EMBL" id="KAG9322452.1"/>
    </source>
</evidence>
<dbReference type="SUPFAM" id="SSF51621">
    <property type="entry name" value="Phosphoenolpyruvate/pyruvate domain"/>
    <property type="match status" value="1"/>
</dbReference>
<dbReference type="PANTHER" id="PTHR10322:SF23">
    <property type="entry name" value="DNA POLYMERASE DELTA CATALYTIC SUBUNIT"/>
    <property type="match status" value="1"/>
</dbReference>
<dbReference type="InterPro" id="IPR017964">
    <property type="entry name" value="DNA-dir_DNA_pol_B_CS"/>
</dbReference>
<evidence type="ECO:0000256" key="14">
    <source>
        <dbReference type="ARBA" id="ARBA00022705"/>
    </source>
</evidence>
<feature type="compositionally biased region" description="Polar residues" evidence="37">
    <location>
        <begin position="3468"/>
        <end position="3490"/>
    </location>
</feature>
<keyword evidence="25 35" id="KW-0460">Magnesium</keyword>
<dbReference type="FunFam" id="1.10.287.690:FF:000001">
    <property type="entry name" value="DNA polymerase"/>
    <property type="match status" value="1"/>
</dbReference>
<dbReference type="GO" id="GO:0045004">
    <property type="term" value="P:DNA replication proofreading"/>
    <property type="evidence" value="ECO:0007669"/>
    <property type="project" value="TreeGrafter"/>
</dbReference>
<dbReference type="Gene3D" id="3.40.1380.20">
    <property type="entry name" value="Pyruvate kinase, C-terminal domain"/>
    <property type="match status" value="1"/>
</dbReference>
<keyword evidence="32" id="KW-0670">Pyruvate</keyword>
<dbReference type="InterPro" id="IPR040442">
    <property type="entry name" value="Pyrv_kinase-like_dom_sf"/>
</dbReference>
<dbReference type="SMART" id="SM00487">
    <property type="entry name" value="DEXDc"/>
    <property type="match status" value="1"/>
</dbReference>
<dbReference type="InterPro" id="IPR056435">
    <property type="entry name" value="DPOD/Z_N"/>
</dbReference>
<feature type="compositionally biased region" description="Pro residues" evidence="37">
    <location>
        <begin position="3404"/>
        <end position="3424"/>
    </location>
</feature>
<evidence type="ECO:0000256" key="4">
    <source>
        <dbReference type="ARBA" id="ARBA00004123"/>
    </source>
</evidence>
<evidence type="ECO:0000256" key="26">
    <source>
        <dbReference type="ARBA" id="ARBA00022932"/>
    </source>
</evidence>
<feature type="compositionally biased region" description="Basic and acidic residues" evidence="37">
    <location>
        <begin position="2471"/>
        <end position="2482"/>
    </location>
</feature>
<comment type="caution">
    <text evidence="41">The sequence shown here is derived from an EMBL/GenBank/DDBJ whole genome shotgun (WGS) entry which is preliminary data.</text>
</comment>
<dbReference type="SUPFAM" id="SSF56672">
    <property type="entry name" value="DNA/RNA polymerases"/>
    <property type="match status" value="1"/>
</dbReference>
<evidence type="ECO:0000256" key="31">
    <source>
        <dbReference type="ARBA" id="ARBA00023242"/>
    </source>
</evidence>
<dbReference type="GO" id="GO:0043625">
    <property type="term" value="C:delta DNA polymerase complex"/>
    <property type="evidence" value="ECO:0007669"/>
    <property type="project" value="TreeGrafter"/>
</dbReference>
<keyword evidence="27" id="KW-0408">Iron</keyword>
<comment type="cofactor">
    <cofactor evidence="1">
        <name>Mg(2+)</name>
        <dbReference type="ChEBI" id="CHEBI:18420"/>
    </cofactor>
</comment>
<evidence type="ECO:0000259" key="40">
    <source>
        <dbReference type="PROSITE" id="PS51194"/>
    </source>
</evidence>
<evidence type="ECO:0000256" key="7">
    <source>
        <dbReference type="ARBA" id="ARBA00006626"/>
    </source>
</evidence>
<keyword evidence="36" id="KW-0175">Coiled coil</keyword>
<dbReference type="SUPFAM" id="SSF52540">
    <property type="entry name" value="P-loop containing nucleoside triphosphate hydrolases"/>
    <property type="match status" value="2"/>
</dbReference>
<feature type="compositionally biased region" description="Polar residues" evidence="37">
    <location>
        <begin position="601"/>
        <end position="616"/>
    </location>
</feature>
<dbReference type="Pfam" id="PF00136">
    <property type="entry name" value="DNA_pol_B"/>
    <property type="match status" value="1"/>
</dbReference>
<dbReference type="PROSITE" id="PS50105">
    <property type="entry name" value="SAM_DOMAIN"/>
    <property type="match status" value="1"/>
</dbReference>
<dbReference type="CDD" id="cd05777">
    <property type="entry name" value="DNA_polB_delta_exo"/>
    <property type="match status" value="1"/>
</dbReference>
<dbReference type="FunFam" id="3.30.420.10:FF:000351">
    <property type="entry name" value="DNA polymerase"/>
    <property type="match status" value="1"/>
</dbReference>
<evidence type="ECO:0000256" key="25">
    <source>
        <dbReference type="ARBA" id="ARBA00022842"/>
    </source>
</evidence>
<sequence>MTLTFLARPRKKRCLVLLATATVLWICSPLEYFMRPTLHSQMLDHLQKPLCPRFSQYDRQKLLLLEPNECTPLQSQHPDFSADICFSQYQCNEGLVRVRRKDRALCKQANLKYPISGNATHDAFHRQFSGPDSFYVLFSGAERLSPPDWYHAGQCLYVFPFHISNPGKLSLDITHLYDNFGAVVEQAEEWPILKNQQIIANIPLEICRGCPTRVAEPRFSSHNNPPSDLIPQDGTGPHPGTHDQPYSLESTLSNKRTKDASPLPLCSRDIAVQGAWIPAHPLDKQSWRRSNYTWMPLGCSFGEPLDSSCLTRREKTLKILFQGDTHLRVALESLLRRLNGTNSRQTSTVTSDDRLDKTFGTTTLTYIHDPLISHMGEQSDILVADMGHWATGTRFLDKLWSTTTYHDRLSDLIDGIQQRARDLQDLEDEELDAANELTDEENGGEAEYDGGHDEEEEDEDELEFERENLRQKKLREKEVEDLEVFWNDETEDAEIGSKPKLHPSPEEQERQEEMDYLTDKYRVEDRLRAEEESYRSGGRHKAASEGARPRYPHHRILRQSKHLVSLDRSSGKQEPDNKDLRDELADEQTNETVHPKHKPTAQENPGSSGEDSQPAKSSGDDAIRDRAQISGGSGQDGKKSGFQSGRSVSKDNLIKQDGSRARRNRRPLYRNYIYRHPRENPVGSTSVGPNHLVRRIHNDRDLDLHSQSSPLKIAWFGMVAYPETQATGANLIHDWRTIYRLRYWNQIAEDVMLLHGVRFMDFFSMTLSMLDTSPDRSHYFGTDASEAMLEELSFKLGLCNDDSDEEDEINMTQNDIMTNLEWTSSLDIDYVPSNTRKTSIICTIGPKTNNVEMLTQLRQAGMNIARMNFSHGSYEYHQSVIDNVRRSCTEHPGRPIGIALDTKGPEIRTGLMKDDIEVPIAAGHRMILSTDDQYAESCTAEVMYVDYKNLPKVIVPGKIIYVDDGVLSFKVLAVEADHVQVEAINNGKLCSRKGVNLPKTEVDLPALSEKDKKDLLFGVKNNVDIVFASFIRRADDVREIRRVLGEEGKHIRIISKIENHQGVMNFDEILKETDGVMVARGDLGIEIPCAQVFVAQKMMIAKCNLAGKPVICATQMLESMTYNPRPTRAEVSDVANAVLDGADCVMLSGETAKGSYPLEAVTTMAETCILAESAICYPPLFNEIRQLQKRPTETTETVASSAVSAAHEQNAGAIVVLSTSGESARLVSKYRPQTNIIIVTRKESTARSIHLSRGCYPYIYKEPKHADWQEDVDARLRWGMDQAIQEGLLKPGQSVIVIQGFRSGYGWDAVAVKRWLEEKFDFSQETLDLFIDGQVLLEELDHDALKSEIGISSFGKRCKVLQEIRSLRAVRAQQDQEQGQATTTTVAPPVATKTRNVLVKDLTTQPSDPTATIVRGSDKVVEPQLGLIKLLDVPLRAWCGMPTDVVMESATTKEHFNDICGQGGDDVENTWQDVTPRAFRESKQGHMGRAAIISSAAQEHNNSVSNPRTLSSTLWPPVSLAPNFGSDKHPGSGAIAVASTPASTSPSPTPSLCTKVFAAGSKSLQKGKRTPKRASYLADIGVSLRSIFFNKDGDAFESDGEDDWTMIASRSNTKISNSGFRSVVQRNLRRVLRDPPIFDVPGYTVYAPLRRKEHDVPVKLLSVESQDQGVKVQISTWDAIFKDSKGTRSKGRLEVALDDQDLAHINFGAITGGVAATQSPTLPQPDDFVYPAYGDSDASAYTTDEELFKEVRREEKQSQKKAKANAGRSPKSVLAFDTVRELTEKYISERQALWLTEDAPGAQARFDIYQQLARDKEGSATYLESEIRQLSQERLKAMVDAIVETSYSTTDEAWRKFKVLDRTVDSLSLHQWKLDLLNGPVLTEPPESGADANSEASSIEVVSKRKASPGLPVRAISLSSADDGENRADLEEQEEERRQAELDMAFIDDSDMQIDVEQPVHSDGSQEESEFDMDGDVIMKKRQASQRPRRTNTGGQQLSVESPTRTGHQETADEVSPSSLPTPPSTSATPNDTTLPLDPDLEDGLSGGGESIADKEIGNNVDKSFEVMDVVDLGENTSTPTSTSSGTSTSSPSSSGAAAVNKKEERKARKKEERKAQKKEERKAQKEVRKARKKEEKKSRQMDQGTDKLESDLPKLHAKSSNAEGTESMENPQLSDHPDNGSSSESPEPEEDPPAVSIKEAMMPDWRLELKDNAQLEQELRKIRKQMSLGLNIAPPEPYFSAYQEYVEWIELDCGDTISFREFLAWKDAGNNTKDYRQKAEEAAKVQALADKAAARAGRKEKRKLDVRLKRERKEQEVGEKREKANKDQKGTLNAIKTEDTPNSHGQSKESSNRTSEPIVIDSDTSSDGDNAANEGKRRKRPSKLIQEGSDGDIISDNIGREDKRKKPRSKSTPKIIESDTSSDDIAREDKPRSKSTLKIVESDTSCDNVTREDNRRQLRSRSNRGTRGNLKSDDNKRKVIESGESSDNSSSSQPQSILAFRRRVKMARHHFGDSMSEVSATEDESGSESNRPRRKGKGKVPPPMLDEAEEVLRLRKDAERNELELQKRIKEQELRGRIRASMGPLKEDEILINPGHKKTESGVAIPAFLARNLKPHQVDGIRFMWKNIVMFDNGCILAHSMGLGKTFQVVAFVYVLLREIQAGNKDIPKKLQAGRVLLLMPPTVLQNWIEEFKKWIPVRERHVVLVHRLPQRNPTFSARTAVMEEWYSGGGVLLMGYNLFRELNSPSKRNVPTPASVQERYRQLLLSPGPSLTFADEGHAIKGKEAKIALLCKELKSDARVILTGYPLQNRLEEYWCMVDFIRPNYLGNLLTFRHNYISPIEHGLYPESTYFEKKISAKKLKVLTELIQNFVMRKDQAFLKATLPRKSELVISCALTEMQYTLYKSFLATLPPGETAHRVLGNGQILLTICNHPAAFRATLNQTIRESQTASAGLKVPGDAPTTANKGDILTIVIGDDSDEDALEKEIEHEAEEALIQNKDVISQHWSGDFIEQKSVDVNDVNNSNKVRILMDILKESRSIQDKVLVFTRSIPTLDYLEYVTDEAGFRSLKLDGKTPMMDRQDMIDDFNRSNNYDLFLISSGAGSQGVNLVSANRVVIFDVGWNPSHDEQAIARAYRFGQKKPVFVYRLQTHDTWESKLYKTNLHKMNLSKRVVDKKNMAKDFSRTEMKSYYKLPQPLSETPKWATEDHINELLQAVKTDDSVLKAILDREKDVLTSILLQSDLVREEVSDLTEADLAEIDNMIAEEKLRIQGIANPALVPPAQSVKVPLALQPVSILNTPKPPTQPRAQNVTHMAVARAQEAALAQARMRYMARNDRGGTASTVANGPRPGGPSSNMAGAATMSAAQGFPPPVSVVPGYMGSNMTPLHAMQHVPGYHSYLNYPPPPINNPPPPVNHPPPPTQGTPAQLSARGDARSSTADGRQGQPPGSEAPTLRGFLQQLDPRHYTSSPAPIQTLVCNNSPPLTSNATMSEDAHAIKKRRMNSTKASQLESQPSFLADLELLQETNQAAKVDDPSLLWERPAYRSIDVSTEPLIFQQIEADEYMNPSTQMPVVRFYGITEAGNSVICHVTGFLPYFYVPAPMGFKIENIPAFKSALENGIEKGSSIVKIEWKLKETIFGYHGGEKSPFLKITLKDPRNIAAAKRCIERGISFAGFSDFVAQTYESNLAYLLRFMIDCHIKGANWIELPAGTYHRRNDPNSNAQVNVETSYDKLISHQPEGDWSKIAPLRIMSFDIECAGRKGIFPEAKVDPVIQIATMVTVQGESKPFIRNVMVLNSCAHIVGTHTMSFDREEKLLESWSELVRKVDPDVVIGYNTSNFDFPYLLDRAKHLGVLKFPFLGRLNDIRTEAKDTKFSSKAYGNRENKAINMEGRLQLDMLQVMQRDYKLRSYTLNAVCAQFLGEQKEDVHHSIITELQNGNEETRRRLAIYCLKDAYLPQRLMDKLMCLINYIEMARVTGVPFNYLLARGQQIKVVSQLFRKALEKDFVIPAVNSQGNDDQYEGATVIEPRKGYYDVPIATLDFASLYPSIMMAHNLCYTTLLTPSIIQKFNLVKDVDYVVTPNNDAFVTEKRRKGVLPTILTDLLSARKRAKADLKKETDPFKRAVLDGRQLALKISANSVYGFTGATVGKLPCLQISSSVTAYGRVMIERTKQEVEATYTVENGYPYTAEVIYGDTDSVMVKFGVKTLEEAMKYGREAAEYVTTKFEQPIKLEFEKVYFPYLLINKKRYAGLYWTKPDKYDKMDTKGIETVRRDNCRLVQSVIDTCLRKILIDRDVIGAQEYTKQIISDLLQNKIDMAQLVITKALSKTDYANKQAHVELAERMKQRDAGSAPALGDRVAYVIIKGGKGVAAYDKSEDPLYVLEKNIPIDTKYYLDNQLSKPLLRIFEPILGEKAGSLLAGDHTRTIQVSTPSVGGLMRFAVKTATCLGCKTPLKKGESSVCANCKGRAPELYQKQQNIVNALEVRFSRLWTQCQRCQGSLHQEVLCTSKDCPIFYMRKKVQKEIQDSSATLDRFVDWQVSAKLNALTTEGPCNNPLYVKNFNPSHADLKYHYIAHTSCDVMEERAAMKAQDMYLGVLFSMEDLSVYGYMTNTKIKFITVLTVPDVIIKDLDMKNLFRRIHAAYVSHASNPFYDIDSQKMIKSKKFEQEIEAIGRGRALEGGNRNSLTATGP</sequence>
<dbReference type="GO" id="GO:0006888">
    <property type="term" value="P:endoplasmic reticulum to Golgi vesicle-mediated transport"/>
    <property type="evidence" value="ECO:0007669"/>
    <property type="project" value="InterPro"/>
</dbReference>
<evidence type="ECO:0000256" key="9">
    <source>
        <dbReference type="ARBA" id="ARBA00011881"/>
    </source>
</evidence>
<keyword evidence="31" id="KW-0539">Nucleus</keyword>
<comment type="subunit">
    <text evidence="9">Homotetramer.</text>
</comment>
<dbReference type="InterPro" id="IPR043502">
    <property type="entry name" value="DNA/RNA_pol_sf"/>
</dbReference>
<keyword evidence="17" id="KW-0547">Nucleotide-binding</keyword>
<dbReference type="CDD" id="cd00288">
    <property type="entry name" value="Pyruvate_Kinase"/>
    <property type="match status" value="1"/>
</dbReference>
<evidence type="ECO:0000256" key="33">
    <source>
        <dbReference type="ARBA" id="ARBA00048152"/>
    </source>
</evidence>
<keyword evidence="29" id="KW-0238">DNA-binding</keyword>
<feature type="compositionally biased region" description="Basic and acidic residues" evidence="37">
    <location>
        <begin position="2303"/>
        <end position="2330"/>
    </location>
</feature>
<dbReference type="GO" id="GO:0051539">
    <property type="term" value="F:4 iron, 4 sulfur cluster binding"/>
    <property type="evidence" value="ECO:0007669"/>
    <property type="project" value="UniProtKB-KW"/>
</dbReference>
<feature type="region of interest" description="Disordered" evidence="37">
    <location>
        <begin position="1981"/>
        <end position="2204"/>
    </location>
</feature>
<evidence type="ECO:0000256" key="6">
    <source>
        <dbReference type="ARBA" id="ARBA00005755"/>
    </source>
</evidence>
<organism evidence="41 42">
    <name type="scientific">Mortierella alpina</name>
    <name type="common">Oleaginous fungus</name>
    <name type="synonym">Mortierella renispora</name>
    <dbReference type="NCBI Taxonomy" id="64518"/>
    <lineage>
        <taxon>Eukaryota</taxon>
        <taxon>Fungi</taxon>
        <taxon>Fungi incertae sedis</taxon>
        <taxon>Mucoromycota</taxon>
        <taxon>Mortierellomycotina</taxon>
        <taxon>Mortierellomycetes</taxon>
        <taxon>Mortierellales</taxon>
        <taxon>Mortierellaceae</taxon>
        <taxon>Mortierella</taxon>
    </lineage>
</organism>
<dbReference type="GO" id="GO:0008270">
    <property type="term" value="F:zinc ion binding"/>
    <property type="evidence" value="ECO:0007669"/>
    <property type="project" value="UniProtKB-KW"/>
</dbReference>
<dbReference type="GO" id="GO:0003887">
    <property type="term" value="F:DNA-directed DNA polymerase activity"/>
    <property type="evidence" value="ECO:0007669"/>
    <property type="project" value="UniProtKB-KW"/>
</dbReference>
<keyword evidence="11" id="KW-0645">Protease</keyword>
<dbReference type="GO" id="GO:0008296">
    <property type="term" value="F:3'-5'-DNA exonuclease activity"/>
    <property type="evidence" value="ECO:0007669"/>
    <property type="project" value="TreeGrafter"/>
</dbReference>
<feature type="coiled-coil region" evidence="36">
    <location>
        <begin position="2549"/>
        <end position="2576"/>
    </location>
</feature>
<evidence type="ECO:0000256" key="15">
    <source>
        <dbReference type="ARBA" id="ARBA00022722"/>
    </source>
</evidence>
<dbReference type="Gene3D" id="2.40.33.10">
    <property type="entry name" value="PK beta-barrel domain-like"/>
    <property type="match status" value="1"/>
</dbReference>
<keyword evidence="30 35" id="KW-0324">Glycolysis</keyword>
<dbReference type="InterPro" id="IPR006172">
    <property type="entry name" value="DNA-dir_DNA_pol_B"/>
</dbReference>
<evidence type="ECO:0000256" key="16">
    <source>
        <dbReference type="ARBA" id="ARBA00022723"/>
    </source>
</evidence>
<dbReference type="Pfam" id="PF04628">
    <property type="entry name" value="Sedlin_N"/>
    <property type="match status" value="1"/>
</dbReference>
<dbReference type="InterPro" id="IPR013761">
    <property type="entry name" value="SAM/pointed_sf"/>
</dbReference>
<reference evidence="41" key="1">
    <citation type="submission" date="2021-07" db="EMBL/GenBank/DDBJ databases">
        <title>Draft genome of Mortierella alpina, strain LL118, isolated from an aspen leaf litter sample.</title>
        <authorList>
            <person name="Yang S."/>
            <person name="Vinatzer B.A."/>
        </authorList>
    </citation>
    <scope>NUCLEOTIDE SEQUENCE</scope>
    <source>
        <strain evidence="41">LL118</strain>
    </source>
</reference>
<feature type="compositionally biased region" description="Polar residues" evidence="37">
    <location>
        <begin position="2159"/>
        <end position="2174"/>
    </location>
</feature>
<evidence type="ECO:0000256" key="37">
    <source>
        <dbReference type="SAM" id="MobiDB-lite"/>
    </source>
</evidence>
<evidence type="ECO:0000256" key="22">
    <source>
        <dbReference type="ARBA" id="ARBA00022833"/>
    </source>
</evidence>
<dbReference type="InterPro" id="IPR023211">
    <property type="entry name" value="DNA_pol_palm_dom_sf"/>
</dbReference>
<feature type="domain" description="Helicase ATP-binding" evidence="39">
    <location>
        <begin position="2627"/>
        <end position="2826"/>
    </location>
</feature>
<proteinExistence type="inferred from homology"/>
<feature type="compositionally biased region" description="Basic and acidic residues" evidence="37">
    <location>
        <begin position="569"/>
        <end position="583"/>
    </location>
</feature>
<keyword evidence="16" id="KW-0479">Metal-binding</keyword>
<evidence type="ECO:0000256" key="19">
    <source>
        <dbReference type="ARBA" id="ARBA00022777"/>
    </source>
</evidence>
<dbReference type="FunFam" id="1.10.132.60:FF:000001">
    <property type="entry name" value="DNA polymerase"/>
    <property type="match status" value="1"/>
</dbReference>
<evidence type="ECO:0000256" key="10">
    <source>
        <dbReference type="ARBA" id="ARBA00022485"/>
    </source>
</evidence>
<dbReference type="Pfam" id="PF14260">
    <property type="entry name" value="zf-C4pol"/>
    <property type="match status" value="1"/>
</dbReference>
<keyword evidence="14" id="KW-0235">DNA replication</keyword>
<dbReference type="GO" id="GO:0005524">
    <property type="term" value="F:ATP binding"/>
    <property type="evidence" value="ECO:0007669"/>
    <property type="project" value="UniProtKB-KW"/>
</dbReference>
<feature type="compositionally biased region" description="Basic and acidic residues" evidence="37">
    <location>
        <begin position="618"/>
        <end position="627"/>
    </location>
</feature>
<dbReference type="InterPro" id="IPR036918">
    <property type="entry name" value="Pyrv_Knase_C_sf"/>
</dbReference>
<dbReference type="Pfam" id="PF24055">
    <property type="entry name" value="POL3_N"/>
    <property type="match status" value="1"/>
</dbReference>
<evidence type="ECO:0000313" key="42">
    <source>
        <dbReference type="Proteomes" id="UP000717515"/>
    </source>
</evidence>
<dbReference type="PROSITE" id="PS00110">
    <property type="entry name" value="PYRUVATE_KINASE"/>
    <property type="match status" value="1"/>
</dbReference>
<dbReference type="InterPro" id="IPR049730">
    <property type="entry name" value="SNF2/RAD54-like_C"/>
</dbReference>
<evidence type="ECO:0000256" key="24">
    <source>
        <dbReference type="ARBA" id="ARBA00022840"/>
    </source>
</evidence>
<dbReference type="Pfam" id="PF07647">
    <property type="entry name" value="SAM_2"/>
    <property type="match status" value="1"/>
</dbReference>
<keyword evidence="15" id="KW-0540">Nuclease</keyword>
<dbReference type="InterPro" id="IPR050240">
    <property type="entry name" value="DNA_pol_type-B"/>
</dbReference>
<dbReference type="InterPro" id="IPR015806">
    <property type="entry name" value="Pyrv_Knase_insert_dom_sf"/>
</dbReference>
<gene>
    <name evidence="41" type="ORF">KVV02_000081</name>
</gene>
<dbReference type="InterPro" id="IPR025687">
    <property type="entry name" value="Znf-C4pol"/>
</dbReference>
<dbReference type="Gene3D" id="3.40.50.10810">
    <property type="entry name" value="Tandem AAA-ATPase domain"/>
    <property type="match status" value="1"/>
</dbReference>
<feature type="region of interest" description="Disordered" evidence="37">
    <location>
        <begin position="2512"/>
        <end position="2544"/>
    </location>
</feature>
<dbReference type="PROSITE" id="PS00138">
    <property type="entry name" value="SUBTILASE_SER"/>
    <property type="match status" value="1"/>
</dbReference>
<evidence type="ECO:0000256" key="17">
    <source>
        <dbReference type="ARBA" id="ARBA00022741"/>
    </source>
</evidence>
<feature type="compositionally biased region" description="Basic and acidic residues" evidence="37">
    <location>
        <begin position="648"/>
        <end position="660"/>
    </location>
</feature>
<dbReference type="NCBIfam" id="TIGR01064">
    <property type="entry name" value="pyruv_kin"/>
    <property type="match status" value="1"/>
</dbReference>
<evidence type="ECO:0000259" key="38">
    <source>
        <dbReference type="PROSITE" id="PS50105"/>
    </source>
</evidence>
<keyword evidence="19 35" id="KW-0418">Kinase</keyword>
<dbReference type="GO" id="GO:0004743">
    <property type="term" value="F:pyruvate kinase activity"/>
    <property type="evidence" value="ECO:0007669"/>
    <property type="project" value="UniProtKB-EC"/>
</dbReference>
<dbReference type="GO" id="GO:0003677">
    <property type="term" value="F:DNA binding"/>
    <property type="evidence" value="ECO:0007669"/>
    <property type="project" value="UniProtKB-KW"/>
</dbReference>
<dbReference type="Gene3D" id="3.30.342.10">
    <property type="entry name" value="DNA Polymerase, chain B, domain 1"/>
    <property type="match status" value="1"/>
</dbReference>
<dbReference type="SUPFAM" id="SSF64356">
    <property type="entry name" value="SNARE-like"/>
    <property type="match status" value="1"/>
</dbReference>
<dbReference type="GO" id="GO:0005737">
    <property type="term" value="C:cytoplasm"/>
    <property type="evidence" value="ECO:0007669"/>
    <property type="project" value="GOC"/>
</dbReference>
<feature type="domain" description="SAM" evidence="38">
    <location>
        <begin position="1307"/>
        <end position="1370"/>
    </location>
</feature>
<evidence type="ECO:0000256" key="21">
    <source>
        <dbReference type="ARBA" id="ARBA00022825"/>
    </source>
</evidence>
<evidence type="ECO:0000256" key="35">
    <source>
        <dbReference type="RuleBase" id="RU000504"/>
    </source>
</evidence>
<dbReference type="Gene3D" id="1.10.150.50">
    <property type="entry name" value="Transcription Factor, Ets-1"/>
    <property type="match status" value="1"/>
</dbReference>
<evidence type="ECO:0000256" key="12">
    <source>
        <dbReference type="ARBA" id="ARBA00022679"/>
    </source>
</evidence>
<evidence type="ECO:0000256" key="23">
    <source>
        <dbReference type="ARBA" id="ARBA00022839"/>
    </source>
</evidence>
<dbReference type="Gene3D" id="3.20.20.60">
    <property type="entry name" value="Phosphoenolpyruvate-binding domains"/>
    <property type="match status" value="1"/>
</dbReference>
<evidence type="ECO:0000256" key="28">
    <source>
        <dbReference type="ARBA" id="ARBA00023014"/>
    </source>
</evidence>
<keyword evidence="20" id="KW-0378">Hydrolase</keyword>